<evidence type="ECO:0000313" key="2">
    <source>
        <dbReference type="EMBL" id="ENH59125.1"/>
    </source>
</evidence>
<protein>
    <submittedName>
        <fullName evidence="2">Putative membrane protein</fullName>
    </submittedName>
</protein>
<accession>N4TN69</accession>
<proteinExistence type="predicted"/>
<keyword evidence="1" id="KW-1133">Transmembrane helix</keyword>
<reference evidence="2 3" key="1">
    <citation type="submission" date="2013-02" db="EMBL/GenBank/DDBJ databases">
        <title>Comparative Sequence Analysis of H. pylori Isolates.</title>
        <authorList>
            <person name="Blanchard T.G."/>
            <person name="Czinn S.J."/>
            <person name="McCracken C.M."/>
            <person name="Abolude K.A."/>
            <person name="Shefchek K.S."/>
            <person name="Maroo A.M."/>
            <person name="Santana-Cruz I.S."/>
            <person name="Tallon L.J."/>
            <person name="Ficke F.W.F."/>
        </authorList>
    </citation>
    <scope>NUCLEOTIDE SEQUENCE [LARGE SCALE GENOMIC DNA]</scope>
    <source>
        <strain evidence="2 3">Hp A-11</strain>
    </source>
</reference>
<evidence type="ECO:0000256" key="1">
    <source>
        <dbReference type="SAM" id="Phobius"/>
    </source>
</evidence>
<keyword evidence="1" id="KW-0472">Membrane</keyword>
<dbReference type="AlphaFoldDB" id="N4TN69"/>
<keyword evidence="1" id="KW-0812">Transmembrane</keyword>
<gene>
    <name evidence="2" type="ORF">HPHPA11_0258</name>
</gene>
<comment type="caution">
    <text evidence="2">The sequence shown here is derived from an EMBL/GenBank/DDBJ whole genome shotgun (WGS) entry which is preliminary data.</text>
</comment>
<name>N4TN69_HELPX</name>
<dbReference type="EMBL" id="AOTW01000001">
    <property type="protein sequence ID" value="ENH59125.1"/>
    <property type="molecule type" value="Genomic_DNA"/>
</dbReference>
<dbReference type="Proteomes" id="UP000012243">
    <property type="component" value="Unassembled WGS sequence"/>
</dbReference>
<feature type="transmembrane region" description="Helical" evidence="1">
    <location>
        <begin position="6"/>
        <end position="25"/>
    </location>
</feature>
<dbReference type="PATRIC" id="fig|992035.3.peg.251"/>
<organism evidence="2 3">
    <name type="scientific">Helicobacter pylori Hp A-11</name>
    <dbReference type="NCBI Taxonomy" id="992035"/>
    <lineage>
        <taxon>Bacteria</taxon>
        <taxon>Pseudomonadati</taxon>
        <taxon>Campylobacterota</taxon>
        <taxon>Epsilonproteobacteria</taxon>
        <taxon>Campylobacterales</taxon>
        <taxon>Helicobacteraceae</taxon>
        <taxon>Helicobacter</taxon>
    </lineage>
</organism>
<sequence length="40" mass="4559">MVALNATRITIDAFLLLVSIVFGVLKKLCFYQDLTNMIRI</sequence>
<evidence type="ECO:0000313" key="3">
    <source>
        <dbReference type="Proteomes" id="UP000012243"/>
    </source>
</evidence>